<dbReference type="OrthoDB" id="411865at2759"/>
<dbReference type="AlphaFoldDB" id="A0A812IKT3"/>
<gene>
    <name evidence="2" type="primary">TY5A</name>
    <name evidence="2" type="ORF">SNAT2548_LOCUS4354</name>
</gene>
<name>A0A812IKT3_9DINO</name>
<evidence type="ECO:0000313" key="3">
    <source>
        <dbReference type="Proteomes" id="UP000604046"/>
    </source>
</evidence>
<feature type="region of interest" description="Disordered" evidence="1">
    <location>
        <begin position="733"/>
        <end position="753"/>
    </location>
</feature>
<dbReference type="Proteomes" id="UP000604046">
    <property type="component" value="Unassembled WGS sequence"/>
</dbReference>
<proteinExistence type="predicted"/>
<accession>A0A812IKT3</accession>
<comment type="caution">
    <text evidence="2">The sequence shown here is derived from an EMBL/GenBank/DDBJ whole genome shotgun (WGS) entry which is preliminary data.</text>
</comment>
<feature type="compositionally biased region" description="Polar residues" evidence="1">
    <location>
        <begin position="742"/>
        <end position="753"/>
    </location>
</feature>
<sequence length="753" mass="83055">MTTSDAIVKSFSGLHCNHGPKDHAKPRGKVLENTGFYTQSMCELIAYALNPSLKRKVIPAMPVIPCTTDNEHRQKEQELKHVSSLAGLEDLAVALEGDEKAHELLTEIVDLNALICQVCDLPKSPSSAPEVNALVTKLLSRAEMLASPQALEAIRAEADGLRAVPVWDETNPREYRDVQSEARRTGAKVHFGKLMSIASIKFWELAQHLQKMKGRIVYRGDCAKGEEGAAAVYRELGANATSVQGLNACLAYGALPGNQSSAADAINAYVQALLKSKFQTWIELPPELRPTWWRERFVRRVVLLLRALYGHPEAGGLWEKHLKEVLQGLGGYELQEYPGNFWLPETQLLLSTYVDDLTLSGPQEHHQPFWEKLCSLVDVEPPEPVYRILGRNHYVINAPAESSENAALGALKGAVVFDMYDYAQQTVDLYTGITGTKSLKAAQTPFCPEGSLVPSDDEVTGELAPNACKILMKALWLGRLARPDIIKPIGDLATRVQSWTRNNDKQLHRLICYINSTKTHRLVGTVQDNPGELHLALYVDADFAGEKVDAKSTSGGYLVLKGPNSFFPLAWVCKRQTSTSRSTTESEIVSLAHSLFSEGLPALQLWQTLLGQDGIRHIQRTHKVNLGSIAEQLDQEDVELTYVVGLGVCKADVESFEEGLLPTPELKGKASSFRPKEILRGEYQPETKHGLPKVRLGGSSVRWLPRLSGAYGRSMQISFSERVAKASLCLSSDSEQALPETRSLQNVSPEDDL</sequence>
<keyword evidence="3" id="KW-1185">Reference proteome</keyword>
<evidence type="ECO:0000313" key="2">
    <source>
        <dbReference type="EMBL" id="CAE7035956.1"/>
    </source>
</evidence>
<reference evidence="2" key="1">
    <citation type="submission" date="2021-02" db="EMBL/GenBank/DDBJ databases">
        <authorList>
            <person name="Dougan E. K."/>
            <person name="Rhodes N."/>
            <person name="Thang M."/>
            <person name="Chan C."/>
        </authorList>
    </citation>
    <scope>NUCLEOTIDE SEQUENCE</scope>
</reference>
<protein>
    <submittedName>
        <fullName evidence="2">TY5A protein</fullName>
    </submittedName>
</protein>
<organism evidence="2 3">
    <name type="scientific">Symbiodinium natans</name>
    <dbReference type="NCBI Taxonomy" id="878477"/>
    <lineage>
        <taxon>Eukaryota</taxon>
        <taxon>Sar</taxon>
        <taxon>Alveolata</taxon>
        <taxon>Dinophyceae</taxon>
        <taxon>Suessiales</taxon>
        <taxon>Symbiodiniaceae</taxon>
        <taxon>Symbiodinium</taxon>
    </lineage>
</organism>
<dbReference type="EMBL" id="CAJNDS010000268">
    <property type="protein sequence ID" value="CAE7035956.1"/>
    <property type="molecule type" value="Genomic_DNA"/>
</dbReference>
<evidence type="ECO:0000256" key="1">
    <source>
        <dbReference type="SAM" id="MobiDB-lite"/>
    </source>
</evidence>